<gene>
    <name evidence="1" type="ORF">G3M58_49635</name>
</gene>
<dbReference type="EMBL" id="JAAGMN010005096">
    <property type="protein sequence ID" value="NEE14516.1"/>
    <property type="molecule type" value="Genomic_DNA"/>
</dbReference>
<dbReference type="AlphaFoldDB" id="A0A6G3X9Q8"/>
<sequence>LVNDGQIEFVLDPDSPIVRVLERIDGTSTLATVLREAGVELKAVEEELDTLVDQRLVLFAA</sequence>
<organism evidence="1">
    <name type="scientific">Streptomyces sp. SID7499</name>
    <dbReference type="NCBI Taxonomy" id="2706086"/>
    <lineage>
        <taxon>Bacteria</taxon>
        <taxon>Bacillati</taxon>
        <taxon>Actinomycetota</taxon>
        <taxon>Actinomycetes</taxon>
        <taxon>Kitasatosporales</taxon>
        <taxon>Streptomycetaceae</taxon>
        <taxon>Streptomyces</taxon>
    </lineage>
</organism>
<evidence type="ECO:0000313" key="1">
    <source>
        <dbReference type="EMBL" id="NEE14516.1"/>
    </source>
</evidence>
<proteinExistence type="predicted"/>
<reference evidence="1" key="1">
    <citation type="submission" date="2020-01" db="EMBL/GenBank/DDBJ databases">
        <title>Insect and environment-associated Actinomycetes.</title>
        <authorList>
            <person name="Currrie C."/>
            <person name="Chevrette M."/>
            <person name="Carlson C."/>
            <person name="Stubbendieck R."/>
            <person name="Wendt-Pienkowski E."/>
        </authorList>
    </citation>
    <scope>NUCLEOTIDE SEQUENCE</scope>
    <source>
        <strain evidence="1">SID7499</strain>
    </source>
</reference>
<name>A0A6G3X9Q8_9ACTN</name>
<protein>
    <submittedName>
        <fullName evidence="1">Uncharacterized protein</fullName>
    </submittedName>
</protein>
<comment type="caution">
    <text evidence="1">The sequence shown here is derived from an EMBL/GenBank/DDBJ whole genome shotgun (WGS) entry which is preliminary data.</text>
</comment>
<feature type="non-terminal residue" evidence="1">
    <location>
        <position position="1"/>
    </location>
</feature>
<accession>A0A6G3X9Q8</accession>